<dbReference type="GO" id="GO:0035516">
    <property type="term" value="F:broad specificity oxidative DNA demethylase activity"/>
    <property type="evidence" value="ECO:0007669"/>
    <property type="project" value="TreeGrafter"/>
</dbReference>
<organism evidence="9 10">
    <name type="scientific">Malus domestica</name>
    <name type="common">Apple</name>
    <name type="synonym">Pyrus malus</name>
    <dbReference type="NCBI Taxonomy" id="3750"/>
    <lineage>
        <taxon>Eukaryota</taxon>
        <taxon>Viridiplantae</taxon>
        <taxon>Streptophyta</taxon>
        <taxon>Embryophyta</taxon>
        <taxon>Tracheophyta</taxon>
        <taxon>Spermatophyta</taxon>
        <taxon>Magnoliopsida</taxon>
        <taxon>eudicotyledons</taxon>
        <taxon>Gunneridae</taxon>
        <taxon>Pentapetalae</taxon>
        <taxon>rosids</taxon>
        <taxon>fabids</taxon>
        <taxon>Rosales</taxon>
        <taxon>Rosaceae</taxon>
        <taxon>Amygdaloideae</taxon>
        <taxon>Maleae</taxon>
        <taxon>Malus</taxon>
    </lineage>
</organism>
<dbReference type="GO" id="GO:0035515">
    <property type="term" value="F:oxidative RNA demethylase activity"/>
    <property type="evidence" value="ECO:0007669"/>
    <property type="project" value="TreeGrafter"/>
</dbReference>
<dbReference type="SUPFAM" id="SSF51197">
    <property type="entry name" value="Clavaminate synthase-like"/>
    <property type="match status" value="2"/>
</dbReference>
<dbReference type="EMBL" id="RDQH01000338">
    <property type="protein sequence ID" value="RXH81963.1"/>
    <property type="molecule type" value="Genomic_DNA"/>
</dbReference>
<evidence type="ECO:0000313" key="10">
    <source>
        <dbReference type="Proteomes" id="UP000290289"/>
    </source>
</evidence>
<evidence type="ECO:0000259" key="8">
    <source>
        <dbReference type="Pfam" id="PF13532"/>
    </source>
</evidence>
<evidence type="ECO:0000256" key="4">
    <source>
        <dbReference type="ARBA" id="ARBA00023002"/>
    </source>
</evidence>
<dbReference type="Gene3D" id="2.60.120.590">
    <property type="entry name" value="Alpha-ketoglutarate-dependent dioxygenase AlkB-like"/>
    <property type="match status" value="1"/>
</dbReference>
<feature type="region of interest" description="Disordered" evidence="7">
    <location>
        <begin position="37"/>
        <end position="68"/>
    </location>
</feature>
<keyword evidence="3" id="KW-0223">Dioxygenase</keyword>
<dbReference type="AlphaFoldDB" id="A0A498IL68"/>
<dbReference type="InterPro" id="IPR027450">
    <property type="entry name" value="AlkB-like"/>
</dbReference>
<dbReference type="GO" id="GO:0005737">
    <property type="term" value="C:cytoplasm"/>
    <property type="evidence" value="ECO:0007669"/>
    <property type="project" value="TreeGrafter"/>
</dbReference>
<evidence type="ECO:0000313" key="9">
    <source>
        <dbReference type="EMBL" id="RXH81963.1"/>
    </source>
</evidence>
<keyword evidence="2 6" id="KW-0479">Metal-binding</keyword>
<name>A0A498IL68_MALDO</name>
<dbReference type="STRING" id="3750.A0A498IL68"/>
<feature type="binding site" evidence="6">
    <location>
        <position position="439"/>
    </location>
    <ligand>
        <name>Fe cation</name>
        <dbReference type="ChEBI" id="CHEBI:24875"/>
        <note>catalytic</note>
    </ligand>
</feature>
<feature type="binding site" evidence="6">
    <location>
        <position position="497"/>
    </location>
    <ligand>
        <name>Fe cation</name>
        <dbReference type="ChEBI" id="CHEBI:24875"/>
        <note>catalytic</note>
    </ligand>
</feature>
<comment type="caution">
    <text evidence="9">The sequence shown here is derived from an EMBL/GenBank/DDBJ whole genome shotgun (WGS) entry which is preliminary data.</text>
</comment>
<dbReference type="GO" id="GO:0008198">
    <property type="term" value="F:ferrous iron binding"/>
    <property type="evidence" value="ECO:0007669"/>
    <property type="project" value="TreeGrafter"/>
</dbReference>
<protein>
    <recommendedName>
        <fullName evidence="8">Alpha-ketoglutarate-dependent dioxygenase AlkB-like domain-containing protein</fullName>
    </recommendedName>
</protein>
<feature type="region of interest" description="Disordered" evidence="7">
    <location>
        <begin position="163"/>
        <end position="185"/>
    </location>
</feature>
<reference evidence="9 10" key="1">
    <citation type="submission" date="2018-10" db="EMBL/GenBank/DDBJ databases">
        <title>A high-quality apple genome assembly.</title>
        <authorList>
            <person name="Hu J."/>
        </authorList>
    </citation>
    <scope>NUCLEOTIDE SEQUENCE [LARGE SCALE GENOMIC DNA]</scope>
    <source>
        <strain evidence="10">cv. HFTH1</strain>
        <tissue evidence="9">Young leaf</tissue>
    </source>
</reference>
<evidence type="ECO:0000256" key="6">
    <source>
        <dbReference type="PIRSR" id="PIRSR604574-2"/>
    </source>
</evidence>
<comment type="cofactor">
    <cofactor evidence="6">
        <name>Fe(2+)</name>
        <dbReference type="ChEBI" id="CHEBI:29033"/>
    </cofactor>
    <text evidence="6">Binds 1 Fe(2+) ion per subunit.</text>
</comment>
<dbReference type="Proteomes" id="UP000290289">
    <property type="component" value="Chromosome 12"/>
</dbReference>
<feature type="domain" description="Alpha-ketoglutarate-dependent dioxygenase AlkB-like" evidence="8">
    <location>
        <begin position="286"/>
        <end position="414"/>
    </location>
</feature>
<accession>A0A498IL68</accession>
<dbReference type="PANTHER" id="PTHR16557">
    <property type="entry name" value="ALKYLATED DNA REPAIR PROTEIN ALKB-RELATED"/>
    <property type="match status" value="1"/>
</dbReference>
<proteinExistence type="inferred from homology"/>
<evidence type="ECO:0000256" key="1">
    <source>
        <dbReference type="ARBA" id="ARBA00007879"/>
    </source>
</evidence>
<evidence type="ECO:0000256" key="5">
    <source>
        <dbReference type="ARBA" id="ARBA00023004"/>
    </source>
</evidence>
<evidence type="ECO:0000256" key="3">
    <source>
        <dbReference type="ARBA" id="ARBA00022964"/>
    </source>
</evidence>
<dbReference type="Pfam" id="PF13532">
    <property type="entry name" value="2OG-FeII_Oxy_2"/>
    <property type="match status" value="2"/>
</dbReference>
<feature type="domain" description="Alpha-ketoglutarate-dependent dioxygenase AlkB-like" evidence="8">
    <location>
        <begin position="438"/>
        <end position="527"/>
    </location>
</feature>
<keyword evidence="5 6" id="KW-0408">Iron</keyword>
<keyword evidence="10" id="KW-1185">Reference proteome</keyword>
<gene>
    <name evidence="9" type="ORF">DVH24_036304</name>
</gene>
<dbReference type="InterPro" id="IPR037151">
    <property type="entry name" value="AlkB-like_sf"/>
</dbReference>
<dbReference type="PANTHER" id="PTHR16557:SF10">
    <property type="entry name" value="2-OXOGLUTARATE-DEPENDENT DIOXYGENASE FAMILY PROTEIN"/>
    <property type="match status" value="1"/>
</dbReference>
<evidence type="ECO:0000256" key="2">
    <source>
        <dbReference type="ARBA" id="ARBA00022723"/>
    </source>
</evidence>
<keyword evidence="4" id="KW-0560">Oxidoreductase</keyword>
<feature type="compositionally biased region" description="Polar residues" evidence="7">
    <location>
        <begin position="58"/>
        <end position="68"/>
    </location>
</feature>
<dbReference type="GO" id="GO:0035513">
    <property type="term" value="P:oxidative RNA demethylation"/>
    <property type="evidence" value="ECO:0007669"/>
    <property type="project" value="TreeGrafter"/>
</dbReference>
<sequence length="529" mass="59449">MRLFLHRTTSNSSPPLHRSLSPPFLLRQVLPPRKWMKNWRNDGRTTSSEAPGSPVTPGGNSVIRSDSVTSCGSSSNTYDGFVSGNVGNSNENWQMIRVGSFSIDYKIFDVPSSIRSTQLVPKSALDPTDKAHCYSLSSFIHFNKRKYRIDLRSRLVNMEDAATSSSSKNISKLPHESSNMSDCQRDNDIYSSLPTEFGKKRKHGLPEKSQSAPRNMKYVPVSKNSYWSKGSQEPFDICMSLTRSSAPKDSWHARKIENLNEEEDMVEFENPAHTELTSSIVLLRSGMVLLKHFVTLSEQVEIVKKCRELGLSPGGFYQPGYHDGAKLRLQMMCLGWDWDPQTRKYGDRRIVDGTRPPGIPKEFSLLVKRAIDEAHAHIKEELRVSRAEEILPSMTPDICIANFYTTTGRLGLHQPQLFLKATIIFLYFFGDQTSIDLQDRDESTKSLHDGLPVVSISIGDSADFLYGDQRDIAKAENVVLESGDVLIFGGPSRHIFHSVTSILPDSAPRSLLEATSLRPGRLNLTFRQY</sequence>
<feature type="compositionally biased region" description="Polar residues" evidence="7">
    <location>
        <begin position="163"/>
        <end position="182"/>
    </location>
</feature>
<comment type="similarity">
    <text evidence="1">Belongs to the alkB family.</text>
</comment>
<evidence type="ECO:0000256" key="7">
    <source>
        <dbReference type="SAM" id="MobiDB-lite"/>
    </source>
</evidence>
<dbReference type="InterPro" id="IPR004574">
    <property type="entry name" value="Alkb"/>
</dbReference>